<proteinExistence type="predicted"/>
<sequence length="191" mass="21836">MTIKGFWNIEKIVGLTALIVSLLTLIVFVYQTNLLRKQQYMAAYPHLSLMNEKSGTLQYSFGLSNHGVGPAFIESVKVSASNDMVYDDIIHYVEKTIGKQDSINYVYSNLWVGRLIPANEKINLIQLLDENMIKDWGLVTTEKTTKSTLDRANKLYQILNDDEIDIEIIYSSVYGEKWRIGNHSNVPKKIE</sequence>
<dbReference type="EMBL" id="JARFVA010000005">
    <property type="protein sequence ID" value="MDF0708255.1"/>
    <property type="molecule type" value="Genomic_DNA"/>
</dbReference>
<feature type="transmembrane region" description="Helical" evidence="1">
    <location>
        <begin position="12"/>
        <end position="30"/>
    </location>
</feature>
<evidence type="ECO:0000256" key="1">
    <source>
        <dbReference type="SAM" id="Phobius"/>
    </source>
</evidence>
<keyword evidence="1" id="KW-1133">Transmembrane helix</keyword>
<evidence type="ECO:0000313" key="3">
    <source>
        <dbReference type="Proteomes" id="UP001217083"/>
    </source>
</evidence>
<comment type="caution">
    <text evidence="2">The sequence shown here is derived from an EMBL/GenBank/DDBJ whole genome shotgun (WGS) entry which is preliminary data.</text>
</comment>
<protein>
    <submittedName>
        <fullName evidence="2">Uncharacterized protein</fullName>
    </submittedName>
</protein>
<keyword evidence="1" id="KW-0812">Transmembrane</keyword>
<dbReference type="RefSeq" id="WP_275650204.1">
    <property type="nucleotide sequence ID" value="NZ_JARFVA010000005.1"/>
</dbReference>
<keyword evidence="1" id="KW-0472">Membrane</keyword>
<organism evidence="2 3">
    <name type="scientific">Flagellimonas okinawensis</name>
    <dbReference type="NCBI Taxonomy" id="3031324"/>
    <lineage>
        <taxon>Bacteria</taxon>
        <taxon>Pseudomonadati</taxon>
        <taxon>Bacteroidota</taxon>
        <taxon>Flavobacteriia</taxon>
        <taxon>Flavobacteriales</taxon>
        <taxon>Flavobacteriaceae</taxon>
        <taxon>Flagellimonas</taxon>
    </lineage>
</organism>
<dbReference type="Proteomes" id="UP001217083">
    <property type="component" value="Unassembled WGS sequence"/>
</dbReference>
<name>A0ABT5XQS7_9FLAO</name>
<reference evidence="2 3" key="1">
    <citation type="submission" date="2023-03" db="EMBL/GenBank/DDBJ databases">
        <title>Muricauda XX sp. nov. and Muricauda XXX sp. nov., two novel species isolated from Okinawa Trough.</title>
        <authorList>
            <person name="Cao W."/>
            <person name="Deng X."/>
        </authorList>
    </citation>
    <scope>NUCLEOTIDE SEQUENCE [LARGE SCALE GENOMIC DNA]</scope>
    <source>
        <strain evidence="2 3">81s02</strain>
    </source>
</reference>
<keyword evidence="3" id="KW-1185">Reference proteome</keyword>
<evidence type="ECO:0000313" key="2">
    <source>
        <dbReference type="EMBL" id="MDF0708255.1"/>
    </source>
</evidence>
<accession>A0ABT5XQS7</accession>
<gene>
    <name evidence="2" type="ORF">PY091_13605</name>
</gene>